<keyword evidence="3" id="KW-0238">DNA-binding</keyword>
<feature type="compositionally biased region" description="Polar residues" evidence="6">
    <location>
        <begin position="297"/>
        <end position="308"/>
    </location>
</feature>
<dbReference type="AlphaFoldDB" id="A0A8J2S0M1"/>
<feature type="compositionally biased region" description="Acidic residues" evidence="6">
    <location>
        <begin position="574"/>
        <end position="584"/>
    </location>
</feature>
<sequence>MPGLPNRTTVPPPNVTMAYHQAGNVIQAQSNSVWNSNYSNSCNNSWTTNVPPSAATTVHPVRQTFDVIARRRNPHYWTAGSNNPVVSSPAGGNSPLTPTPTPSPATPSPISPTYPNRPVSYGSENMDFPQDSPRYTSPKPGGGLYGDSYFMGDGSTHPADPWSSNGAGGAPLQSGPYGSYGGQQQSQQQQQQVGPTPPLMNSGPAGGGIPNTLMGGQPSYPGQAGPGMHGMGSGTLHDPSGMGGYNVALSPAQDHNGSNNLMSSGLPPMSTFRNSATGPMGGPVSQSGVVQTGPGATVQSPSMYNHSPNLGPPPGPGGQTGDALGKALASIYSADQSTSSFSSHPTTPVSSPPPLTSVNQPQWNGPPHPHTHPAGVANTASPLYNERNLHMARRMPEQERLDDAIGILRNHTEATTRMEERLDDAINVLRNHAESVGGGGPQSTLPGTGPSPALSHSNGIMAAYPPVLEPLMGGHHPVSSTVGHPSSYGSLGPTSLGGPLHDSVDRSMVDGLPTTVKAPTTSSKKRKDPDSSEAKLGLDGRISSLGGASANTPTSSSHGGASKSSKRSRSSAGSDDEDDDDEGLDPAVKVVKEKERRQANNARERVRVKDINEAFKELGRMCQMHLKIDKTQPKLTVLHQAVDVITQLEQRVRGSCQRTSSNPIRIRDINEALKELGRMCMTHLKSDKPQTKLGILNMAVEVIMQLEQQVRERNLNPKAACLKRREEEKADDGSAKGMQGPPHLGGGGGAGGGGPPPMIPFGSMPSSLPAKTVTSLNCGGQTAIHVDAQ</sequence>
<evidence type="ECO:0000313" key="9">
    <source>
        <dbReference type="Proteomes" id="UP000789390"/>
    </source>
</evidence>
<dbReference type="PANTHER" id="PTHR11793:SF13">
    <property type="entry name" value="PROTEIN DAUGHTERLESS"/>
    <property type="match status" value="1"/>
</dbReference>
<keyword evidence="9" id="KW-1185">Reference proteome</keyword>
<dbReference type="InterPro" id="IPR051098">
    <property type="entry name" value="NeuroDiff_E-box_TFs"/>
</dbReference>
<evidence type="ECO:0000256" key="2">
    <source>
        <dbReference type="ARBA" id="ARBA00023015"/>
    </source>
</evidence>
<feature type="region of interest" description="Disordered" evidence="6">
    <location>
        <begin position="724"/>
        <end position="766"/>
    </location>
</feature>
<dbReference type="InterPro" id="IPR036638">
    <property type="entry name" value="HLH_DNA-bd_sf"/>
</dbReference>
<dbReference type="SUPFAM" id="SSF47459">
    <property type="entry name" value="HLH, helix-loop-helix DNA-binding domain"/>
    <property type="match status" value="2"/>
</dbReference>
<feature type="compositionally biased region" description="Gly residues" evidence="6">
    <location>
        <begin position="743"/>
        <end position="753"/>
    </location>
</feature>
<feature type="region of interest" description="Disordered" evidence="6">
    <location>
        <begin position="76"/>
        <end position="323"/>
    </location>
</feature>
<keyword evidence="4" id="KW-0804">Transcription</keyword>
<feature type="compositionally biased region" description="Basic and acidic residues" evidence="6">
    <location>
        <begin position="527"/>
        <end position="538"/>
    </location>
</feature>
<dbReference type="InterPro" id="IPR011598">
    <property type="entry name" value="bHLH_dom"/>
</dbReference>
<dbReference type="Gene3D" id="4.10.280.10">
    <property type="entry name" value="Helix-loop-helix DNA-binding domain"/>
    <property type="match status" value="2"/>
</dbReference>
<feature type="compositionally biased region" description="Low complexity" evidence="6">
    <location>
        <begin position="337"/>
        <end position="349"/>
    </location>
</feature>
<evidence type="ECO:0000256" key="1">
    <source>
        <dbReference type="ARBA" id="ARBA00004123"/>
    </source>
</evidence>
<name>A0A8J2S0M1_9CRUS</name>
<proteinExistence type="predicted"/>
<evidence type="ECO:0000256" key="4">
    <source>
        <dbReference type="ARBA" id="ARBA00023163"/>
    </source>
</evidence>
<feature type="region of interest" description="Disordered" evidence="6">
    <location>
        <begin position="475"/>
        <end position="602"/>
    </location>
</feature>
<comment type="subcellular location">
    <subcellularLocation>
        <location evidence="1">Nucleus</location>
    </subcellularLocation>
</comment>
<evidence type="ECO:0000256" key="5">
    <source>
        <dbReference type="ARBA" id="ARBA00023242"/>
    </source>
</evidence>
<organism evidence="8 9">
    <name type="scientific">Daphnia galeata</name>
    <dbReference type="NCBI Taxonomy" id="27404"/>
    <lineage>
        <taxon>Eukaryota</taxon>
        <taxon>Metazoa</taxon>
        <taxon>Ecdysozoa</taxon>
        <taxon>Arthropoda</taxon>
        <taxon>Crustacea</taxon>
        <taxon>Branchiopoda</taxon>
        <taxon>Diplostraca</taxon>
        <taxon>Cladocera</taxon>
        <taxon>Anomopoda</taxon>
        <taxon>Daphniidae</taxon>
        <taxon>Daphnia</taxon>
    </lineage>
</organism>
<feature type="compositionally biased region" description="Polar residues" evidence="6">
    <location>
        <begin position="253"/>
        <end position="263"/>
    </location>
</feature>
<feature type="domain" description="BHLH" evidence="7">
    <location>
        <begin position="595"/>
        <end position="648"/>
    </location>
</feature>
<feature type="region of interest" description="Disordered" evidence="6">
    <location>
        <begin position="433"/>
        <end position="458"/>
    </location>
</feature>
<protein>
    <recommendedName>
        <fullName evidence="7">BHLH domain-containing protein</fullName>
    </recommendedName>
</protein>
<feature type="compositionally biased region" description="Low complexity" evidence="6">
    <location>
        <begin position="485"/>
        <end position="500"/>
    </location>
</feature>
<comment type="caution">
    <text evidence="8">The sequence shown here is derived from an EMBL/GenBank/DDBJ whole genome shotgun (WGS) entry which is preliminary data.</text>
</comment>
<gene>
    <name evidence="8" type="ORF">DGAL_LOCUS16152</name>
</gene>
<feature type="compositionally biased region" description="Gly residues" evidence="6">
    <location>
        <begin position="224"/>
        <end position="233"/>
    </location>
</feature>
<keyword evidence="2" id="KW-0805">Transcription regulation</keyword>
<evidence type="ECO:0000256" key="6">
    <source>
        <dbReference type="SAM" id="MobiDB-lite"/>
    </source>
</evidence>
<feature type="compositionally biased region" description="Pro residues" evidence="6">
    <location>
        <begin position="97"/>
        <end position="112"/>
    </location>
</feature>
<feature type="compositionally biased region" description="Basic and acidic residues" evidence="6">
    <location>
        <begin position="724"/>
        <end position="734"/>
    </location>
</feature>
<dbReference type="Pfam" id="PF00010">
    <property type="entry name" value="HLH"/>
    <property type="match status" value="2"/>
</dbReference>
<dbReference type="OrthoDB" id="10034090at2759"/>
<dbReference type="SMART" id="SM00353">
    <property type="entry name" value="HLH"/>
    <property type="match status" value="2"/>
</dbReference>
<feature type="compositionally biased region" description="Basic and acidic residues" evidence="6">
    <location>
        <begin position="590"/>
        <end position="602"/>
    </location>
</feature>
<dbReference type="GO" id="GO:0000981">
    <property type="term" value="F:DNA-binding transcription factor activity, RNA polymerase II-specific"/>
    <property type="evidence" value="ECO:0007669"/>
    <property type="project" value="TreeGrafter"/>
</dbReference>
<feature type="compositionally biased region" description="Low complexity" evidence="6">
    <location>
        <begin position="173"/>
        <end position="194"/>
    </location>
</feature>
<dbReference type="GO" id="GO:0000785">
    <property type="term" value="C:chromatin"/>
    <property type="evidence" value="ECO:0007669"/>
    <property type="project" value="TreeGrafter"/>
</dbReference>
<accession>A0A8J2S0M1</accession>
<feature type="domain" description="BHLH" evidence="7">
    <location>
        <begin position="653"/>
        <end position="706"/>
    </location>
</feature>
<dbReference type="GO" id="GO:0005634">
    <property type="term" value="C:nucleus"/>
    <property type="evidence" value="ECO:0007669"/>
    <property type="project" value="UniProtKB-SubCell"/>
</dbReference>
<dbReference type="GO" id="GO:0000978">
    <property type="term" value="F:RNA polymerase II cis-regulatory region sequence-specific DNA binding"/>
    <property type="evidence" value="ECO:0007669"/>
    <property type="project" value="TreeGrafter"/>
</dbReference>
<dbReference type="GO" id="GO:0046983">
    <property type="term" value="F:protein dimerization activity"/>
    <property type="evidence" value="ECO:0007669"/>
    <property type="project" value="InterPro"/>
</dbReference>
<dbReference type="GO" id="GO:0005667">
    <property type="term" value="C:transcription regulator complex"/>
    <property type="evidence" value="ECO:0007669"/>
    <property type="project" value="TreeGrafter"/>
</dbReference>
<dbReference type="EMBL" id="CAKKLH010000325">
    <property type="protein sequence ID" value="CAH0112437.1"/>
    <property type="molecule type" value="Genomic_DNA"/>
</dbReference>
<dbReference type="PANTHER" id="PTHR11793">
    <property type="entry name" value="BASIC HELIX-LOOP-HELIX TRANSCRIPTION FACTOR"/>
    <property type="match status" value="1"/>
</dbReference>
<dbReference type="CDD" id="cd11467">
    <property type="entry name" value="bHLH_E-protein_Da_like"/>
    <property type="match status" value="1"/>
</dbReference>
<evidence type="ECO:0000313" key="8">
    <source>
        <dbReference type="EMBL" id="CAH0112437.1"/>
    </source>
</evidence>
<feature type="region of interest" description="Disordered" evidence="6">
    <location>
        <begin position="335"/>
        <end position="379"/>
    </location>
</feature>
<evidence type="ECO:0000259" key="7">
    <source>
        <dbReference type="PROSITE" id="PS50888"/>
    </source>
</evidence>
<dbReference type="Proteomes" id="UP000789390">
    <property type="component" value="Unassembled WGS sequence"/>
</dbReference>
<keyword evidence="5" id="KW-0539">Nucleus</keyword>
<evidence type="ECO:0000256" key="3">
    <source>
        <dbReference type="ARBA" id="ARBA00023125"/>
    </source>
</evidence>
<dbReference type="PROSITE" id="PS50888">
    <property type="entry name" value="BHLH"/>
    <property type="match status" value="2"/>
</dbReference>
<reference evidence="8" key="1">
    <citation type="submission" date="2021-11" db="EMBL/GenBank/DDBJ databases">
        <authorList>
            <person name="Schell T."/>
        </authorList>
    </citation>
    <scope>NUCLEOTIDE SEQUENCE</scope>
    <source>
        <strain evidence="8">M5</strain>
    </source>
</reference>
<dbReference type="CDD" id="cd18943">
    <property type="entry name" value="bHLH_E-protein_E47-like"/>
    <property type="match status" value="1"/>
</dbReference>